<dbReference type="Proteomes" id="UP001163046">
    <property type="component" value="Unassembled WGS sequence"/>
</dbReference>
<evidence type="ECO:0000256" key="7">
    <source>
        <dbReference type="ARBA" id="ARBA00023303"/>
    </source>
</evidence>
<dbReference type="GO" id="GO:0005886">
    <property type="term" value="C:plasma membrane"/>
    <property type="evidence" value="ECO:0007669"/>
    <property type="project" value="TreeGrafter"/>
</dbReference>
<dbReference type="SUPFAM" id="SSF53300">
    <property type="entry name" value="vWA-like"/>
    <property type="match status" value="1"/>
</dbReference>
<evidence type="ECO:0000256" key="4">
    <source>
        <dbReference type="ARBA" id="ARBA00022989"/>
    </source>
</evidence>
<evidence type="ECO:0000256" key="3">
    <source>
        <dbReference type="ARBA" id="ARBA00022692"/>
    </source>
</evidence>
<dbReference type="InterPro" id="IPR002153">
    <property type="entry name" value="TRPC_channel"/>
</dbReference>
<gene>
    <name evidence="10" type="ORF">OS493_025253</name>
</gene>
<evidence type="ECO:0000259" key="9">
    <source>
        <dbReference type="PROSITE" id="PS50234"/>
    </source>
</evidence>
<evidence type="ECO:0000256" key="6">
    <source>
        <dbReference type="ARBA" id="ARBA00023136"/>
    </source>
</evidence>
<evidence type="ECO:0000313" key="10">
    <source>
        <dbReference type="EMBL" id="KAJ7377939.1"/>
    </source>
</evidence>
<dbReference type="GO" id="GO:0034703">
    <property type="term" value="C:cation channel complex"/>
    <property type="evidence" value="ECO:0007669"/>
    <property type="project" value="TreeGrafter"/>
</dbReference>
<feature type="transmembrane region" description="Helical" evidence="8">
    <location>
        <begin position="352"/>
        <end position="371"/>
    </location>
</feature>
<reference evidence="10" key="1">
    <citation type="submission" date="2023-01" db="EMBL/GenBank/DDBJ databases">
        <title>Genome assembly of the deep-sea coral Lophelia pertusa.</title>
        <authorList>
            <person name="Herrera S."/>
            <person name="Cordes E."/>
        </authorList>
    </citation>
    <scope>NUCLEOTIDE SEQUENCE</scope>
    <source>
        <strain evidence="10">USNM1676648</strain>
        <tissue evidence="10">Polyp</tissue>
    </source>
</reference>
<keyword evidence="5" id="KW-0406">Ion transport</keyword>
<dbReference type="PROSITE" id="PS50234">
    <property type="entry name" value="VWFA"/>
    <property type="match status" value="1"/>
</dbReference>
<feature type="transmembrane region" description="Helical" evidence="8">
    <location>
        <begin position="272"/>
        <end position="289"/>
    </location>
</feature>
<dbReference type="OrthoDB" id="25503at2759"/>
<keyword evidence="6 8" id="KW-0472">Membrane</keyword>
<dbReference type="GO" id="GO:0015279">
    <property type="term" value="F:store-operated calcium channel activity"/>
    <property type="evidence" value="ECO:0007669"/>
    <property type="project" value="TreeGrafter"/>
</dbReference>
<dbReference type="GO" id="GO:0070679">
    <property type="term" value="F:inositol 1,4,5 trisphosphate binding"/>
    <property type="evidence" value="ECO:0007669"/>
    <property type="project" value="TreeGrafter"/>
</dbReference>
<keyword evidence="3 8" id="KW-0812">Transmembrane</keyword>
<dbReference type="Pfam" id="PF00520">
    <property type="entry name" value="Ion_trans"/>
    <property type="match status" value="1"/>
</dbReference>
<feature type="transmembrane region" description="Helical" evidence="8">
    <location>
        <begin position="245"/>
        <end position="266"/>
    </location>
</feature>
<feature type="transmembrane region" description="Helical" evidence="8">
    <location>
        <begin position="15"/>
        <end position="38"/>
    </location>
</feature>
<dbReference type="InterPro" id="IPR043136">
    <property type="entry name" value="B30.2/SPRY_sf"/>
</dbReference>
<dbReference type="PANTHER" id="PTHR10117">
    <property type="entry name" value="TRANSIENT RECEPTOR POTENTIAL CHANNEL"/>
    <property type="match status" value="1"/>
</dbReference>
<feature type="transmembrane region" description="Helical" evidence="8">
    <location>
        <begin position="507"/>
        <end position="528"/>
    </location>
</feature>
<accession>A0A9X0CYB7</accession>
<evidence type="ECO:0000256" key="8">
    <source>
        <dbReference type="SAM" id="Phobius"/>
    </source>
</evidence>
<keyword evidence="4 8" id="KW-1133">Transmembrane helix</keyword>
<keyword evidence="2" id="KW-0813">Transport</keyword>
<comment type="subcellular location">
    <subcellularLocation>
        <location evidence="1">Membrane</location>
        <topology evidence="1">Multi-pass membrane protein</topology>
    </subcellularLocation>
</comment>
<evidence type="ECO:0000256" key="2">
    <source>
        <dbReference type="ARBA" id="ARBA00022448"/>
    </source>
</evidence>
<name>A0A9X0CYB7_9CNID</name>
<evidence type="ECO:0000313" key="11">
    <source>
        <dbReference type="Proteomes" id="UP001163046"/>
    </source>
</evidence>
<dbReference type="InterPro" id="IPR036465">
    <property type="entry name" value="vWFA_dom_sf"/>
</dbReference>
<dbReference type="GO" id="GO:0051480">
    <property type="term" value="P:regulation of cytosolic calcium ion concentration"/>
    <property type="evidence" value="ECO:0007669"/>
    <property type="project" value="TreeGrafter"/>
</dbReference>
<evidence type="ECO:0000256" key="5">
    <source>
        <dbReference type="ARBA" id="ARBA00023065"/>
    </source>
</evidence>
<dbReference type="EMBL" id="MU826370">
    <property type="protein sequence ID" value="KAJ7377939.1"/>
    <property type="molecule type" value="Genomic_DNA"/>
</dbReference>
<dbReference type="InterPro" id="IPR002035">
    <property type="entry name" value="VWF_A"/>
</dbReference>
<sequence>MRKGSWTSASYWKYIFLNFWAVFDSILFPFLLAFFFIIRQIKVRARKATEREVCFVVSLSKDATDESFALIKRTISYTVHQYGCDYANYCIVQSSRQDAHNNGYTNISFEEVCASENAMIEKVNGLQKSTSSRLYDDLCAARDAFKSPRVRIGSQKVLVVFVDYLTSDVREKIEEIKKMGVRLVSVGFGDQAKLSELEKKITEENALHFEEFESARTLGTAIIQGLEGKDTYELYLDYFTTPYFIFFRATLSSIALLGLHFVICLAPSTVPLSRPEWVILLFFLGRIVMKFDQFMRAVKTGNKAARSRQRSHRRVTYEECSSLDQNADTSGQNIVLKKFGNYLSDRWSRVDFMILIIYFITFILRMITWGISAPVPGNRPLAVAGYLYGFIAMLLTLRAFGHVMEVARGMGPIQIAVFVILKDLRTIFWLFIATVLGFSLAMTKIFVAGKSYASSDGELSYCSDSTGNFHCWWTIAEHLAWSLLGMSGRTHSMINSADSPSRILAQLLYTLFLIMGVILLVNMMIALLSNTYQQVQNNSLREWSFKKAITIKTYSARHPVPVPFNLISIPIIALSKLCQRCFFKRKFFENPGVDEEGRDATLDHLVEKLQRTYFATYGYSFPLTDERKMDQLLHETYGNRQMANQIVRRLFIQQGRQQEKVNTGACAWESRGIGIEGNLLTYQGPDSCYVMSRVHHGAQCLTPFTRETPRFEVLIQESGERRIVGVGVVYQGYSCHFMPGWRDGTVGYHADDGKIFEPCCSKMGREVPDAMAYRGDLMACEVDFDGAVNGVIPIKFLQE</sequence>
<keyword evidence="11" id="KW-1185">Reference proteome</keyword>
<keyword evidence="7" id="KW-0407">Ion channel</keyword>
<comment type="caution">
    <text evidence="10">The sequence shown here is derived from an EMBL/GenBank/DDBJ whole genome shotgun (WGS) entry which is preliminary data.</text>
</comment>
<dbReference type="AlphaFoldDB" id="A0A9X0CYB7"/>
<feature type="transmembrane region" description="Helical" evidence="8">
    <location>
        <begin position="427"/>
        <end position="447"/>
    </location>
</feature>
<evidence type="ECO:0000256" key="1">
    <source>
        <dbReference type="ARBA" id="ARBA00004141"/>
    </source>
</evidence>
<dbReference type="Pfam" id="PF00092">
    <property type="entry name" value="VWA"/>
    <property type="match status" value="1"/>
</dbReference>
<proteinExistence type="predicted"/>
<dbReference type="PANTHER" id="PTHR10117:SF54">
    <property type="entry name" value="TRANSIENT RECEPTOR POTENTIAL-GAMMA PROTEIN"/>
    <property type="match status" value="1"/>
</dbReference>
<feature type="transmembrane region" description="Helical" evidence="8">
    <location>
        <begin position="383"/>
        <end position="400"/>
    </location>
</feature>
<dbReference type="Gene3D" id="2.60.120.920">
    <property type="match status" value="1"/>
</dbReference>
<protein>
    <recommendedName>
        <fullName evidence="9">VWFA domain-containing protein</fullName>
    </recommendedName>
</protein>
<dbReference type="Gene3D" id="3.40.50.410">
    <property type="entry name" value="von Willebrand factor, type A domain"/>
    <property type="match status" value="1"/>
</dbReference>
<dbReference type="PRINTS" id="PR01097">
    <property type="entry name" value="TRNSRECEPTRP"/>
</dbReference>
<organism evidence="10 11">
    <name type="scientific">Desmophyllum pertusum</name>
    <dbReference type="NCBI Taxonomy" id="174260"/>
    <lineage>
        <taxon>Eukaryota</taxon>
        <taxon>Metazoa</taxon>
        <taxon>Cnidaria</taxon>
        <taxon>Anthozoa</taxon>
        <taxon>Hexacorallia</taxon>
        <taxon>Scleractinia</taxon>
        <taxon>Caryophylliina</taxon>
        <taxon>Caryophylliidae</taxon>
        <taxon>Desmophyllum</taxon>
    </lineage>
</organism>
<dbReference type="InterPro" id="IPR005821">
    <property type="entry name" value="Ion_trans_dom"/>
</dbReference>
<feature type="domain" description="VWFA" evidence="9">
    <location>
        <begin position="52"/>
        <end position="226"/>
    </location>
</feature>